<sequence>MVETGHTFAPAQVAHFGFQNPDRPDLGVEVLRLSQLLTRLRERTIATVHRTDFHQLFLITEGTGAAMVDFDDHACAPGTLLNVAPSRVLRLPQPLAGQELEAFVVLFTPDFPPRLDHARALLGPFGPAERNVPLTEWPGLTAAMHELHTEYRRAVREDPEPASEELLRHLLGALLLRLARLPGLPPEPGDGAYQRFQEELERSFASTRNASDYATRIGYSLRSLNRACLAATGQTAKALIDGRVALEAKRLLAHSDLPVAAVSRRLGFSEPTNFGKFFARETGVSPGAFRDREHRDQHLA</sequence>
<dbReference type="InterPro" id="IPR003313">
    <property type="entry name" value="AraC-bd"/>
</dbReference>
<dbReference type="PANTHER" id="PTHR43280:SF32">
    <property type="entry name" value="TRANSCRIPTIONAL REGULATORY PROTEIN"/>
    <property type="match status" value="1"/>
</dbReference>
<dbReference type="RefSeq" id="WP_086788138.1">
    <property type="nucleotide sequence ID" value="NZ_JAGIOO010000001.1"/>
</dbReference>
<dbReference type="SMART" id="SM00342">
    <property type="entry name" value="HTH_ARAC"/>
    <property type="match status" value="1"/>
</dbReference>
<reference evidence="5 6" key="1">
    <citation type="submission" date="2021-03" db="EMBL/GenBank/DDBJ databases">
        <title>Sequencing the genomes of 1000 actinobacteria strains.</title>
        <authorList>
            <person name="Klenk H.-P."/>
        </authorList>
    </citation>
    <scope>NUCLEOTIDE SEQUENCE [LARGE SCALE GENOMIC DNA]</scope>
    <source>
        <strain evidence="5 6">DSM 44580</strain>
    </source>
</reference>
<evidence type="ECO:0000259" key="4">
    <source>
        <dbReference type="PROSITE" id="PS01124"/>
    </source>
</evidence>
<dbReference type="Pfam" id="PF02311">
    <property type="entry name" value="AraC_binding"/>
    <property type="match status" value="1"/>
</dbReference>
<proteinExistence type="predicted"/>
<dbReference type="InterPro" id="IPR037923">
    <property type="entry name" value="HTH-like"/>
</dbReference>
<dbReference type="SUPFAM" id="SSF46689">
    <property type="entry name" value="Homeodomain-like"/>
    <property type="match status" value="1"/>
</dbReference>
<dbReference type="Proteomes" id="UP001519363">
    <property type="component" value="Unassembled WGS sequence"/>
</dbReference>
<protein>
    <submittedName>
        <fullName evidence="5">AraC-like DNA-binding protein</fullName>
    </submittedName>
</protein>
<evidence type="ECO:0000256" key="3">
    <source>
        <dbReference type="ARBA" id="ARBA00023163"/>
    </source>
</evidence>
<evidence type="ECO:0000256" key="1">
    <source>
        <dbReference type="ARBA" id="ARBA00023015"/>
    </source>
</evidence>
<keyword evidence="6" id="KW-1185">Reference proteome</keyword>
<dbReference type="Gene3D" id="1.10.10.60">
    <property type="entry name" value="Homeodomain-like"/>
    <property type="match status" value="1"/>
</dbReference>
<gene>
    <name evidence="5" type="ORF">JOF53_007782</name>
</gene>
<keyword evidence="1" id="KW-0805">Transcription regulation</keyword>
<dbReference type="InterPro" id="IPR018060">
    <property type="entry name" value="HTH_AraC"/>
</dbReference>
<dbReference type="SUPFAM" id="SSF51215">
    <property type="entry name" value="Regulatory protein AraC"/>
    <property type="match status" value="1"/>
</dbReference>
<dbReference type="Pfam" id="PF12833">
    <property type="entry name" value="HTH_18"/>
    <property type="match status" value="1"/>
</dbReference>
<dbReference type="PROSITE" id="PS01124">
    <property type="entry name" value="HTH_ARAC_FAMILY_2"/>
    <property type="match status" value="1"/>
</dbReference>
<dbReference type="PANTHER" id="PTHR43280">
    <property type="entry name" value="ARAC-FAMILY TRANSCRIPTIONAL REGULATOR"/>
    <property type="match status" value="1"/>
</dbReference>
<dbReference type="InterPro" id="IPR009057">
    <property type="entry name" value="Homeodomain-like_sf"/>
</dbReference>
<keyword evidence="2" id="KW-0238">DNA-binding</keyword>
<comment type="caution">
    <text evidence="5">The sequence shown here is derived from an EMBL/GenBank/DDBJ whole genome shotgun (WGS) entry which is preliminary data.</text>
</comment>
<evidence type="ECO:0000256" key="2">
    <source>
        <dbReference type="ARBA" id="ARBA00023125"/>
    </source>
</evidence>
<accession>A0ABS5AQT0</accession>
<name>A0ABS5AQT0_9PSEU</name>
<organism evidence="5 6">
    <name type="scientific">Crossiella equi</name>
    <dbReference type="NCBI Taxonomy" id="130796"/>
    <lineage>
        <taxon>Bacteria</taxon>
        <taxon>Bacillati</taxon>
        <taxon>Actinomycetota</taxon>
        <taxon>Actinomycetes</taxon>
        <taxon>Pseudonocardiales</taxon>
        <taxon>Pseudonocardiaceae</taxon>
        <taxon>Crossiella</taxon>
    </lineage>
</organism>
<evidence type="ECO:0000313" key="6">
    <source>
        <dbReference type="Proteomes" id="UP001519363"/>
    </source>
</evidence>
<feature type="domain" description="HTH araC/xylS-type" evidence="4">
    <location>
        <begin position="194"/>
        <end position="292"/>
    </location>
</feature>
<keyword evidence="3" id="KW-0804">Transcription</keyword>
<dbReference type="EMBL" id="JAGIOO010000001">
    <property type="protein sequence ID" value="MBP2478910.1"/>
    <property type="molecule type" value="Genomic_DNA"/>
</dbReference>
<evidence type="ECO:0000313" key="5">
    <source>
        <dbReference type="EMBL" id="MBP2478910.1"/>
    </source>
</evidence>